<reference evidence="1 2" key="1">
    <citation type="journal article" date="2014" name="Genome Biol. Evol.">
        <title>The genome of the myxosporean Thelohanellus kitauei shows adaptations to nutrient acquisition within its fish host.</title>
        <authorList>
            <person name="Yang Y."/>
            <person name="Xiong J."/>
            <person name="Zhou Z."/>
            <person name="Huo F."/>
            <person name="Miao W."/>
            <person name="Ran C."/>
            <person name="Liu Y."/>
            <person name="Zhang J."/>
            <person name="Feng J."/>
            <person name="Wang M."/>
            <person name="Wang M."/>
            <person name="Wang L."/>
            <person name="Yao B."/>
        </authorList>
    </citation>
    <scope>NUCLEOTIDE SEQUENCE [LARGE SCALE GENOMIC DNA]</scope>
    <source>
        <strain evidence="1">Wuqing</strain>
    </source>
</reference>
<gene>
    <name evidence="1" type="ORF">RF11_10773</name>
</gene>
<protein>
    <recommendedName>
        <fullName evidence="3">Ribosomal RNA-processing protein 12-like conserved domain-containing protein</fullName>
    </recommendedName>
</protein>
<accession>A0A0C2MTN0</accession>
<dbReference type="EMBL" id="JWZT01004031">
    <property type="protein sequence ID" value="KII65052.1"/>
    <property type="molecule type" value="Genomic_DNA"/>
</dbReference>
<proteinExistence type="predicted"/>
<keyword evidence="2" id="KW-1185">Reference proteome</keyword>
<dbReference type="OrthoDB" id="2192888at2759"/>
<sequence>MKKIKCFKSKKKSWIKGDSCLSNPTSHKYRSQTNFESGNNLVRKSEFVVEKLVTAIKEHFPKLGADTCFDFNKHSELVYKIINNLDLDPGTDKKLPFINLLMNYDEYEDDPQICACVLFLFKNAVEADGEANQILICMKVISTIVEKFKNNTEVIGLNLEIVKVVVSKYATHLPLDVIVGFIMNHIQLILSPEKGVRTLVLNFFEKEPKILQLASSNRMMPFFYTNFKQVKGIHTLNSFLRLMLVYVHKNGSKIEFMNVLTHLLSMASYSEEVMFLLVIRNNLSKFTILENHLVCLFDTILQLDMHRSDAFPISVSLKILVFIIRQRLEIQAPVHLFPMLDFLQQLFDHESESVHNLADQYIAEVLDGISPRVASLRWISDYILGVISHHGKLFLEQNKNWKLSQRVFYHFFNFIIKHGLLQEEKEFFLHLIDILVDRKNRLVDISDISTVEEIISCVADFIGVEAFLKKMGFDVITDPEFYFVNKWVFFTVNKCQNGFGLTDFKMMFDIIKHIYETKQSQMSDNRKYMNMFSNFFDYLLSILTKYCTVIDISFQDSSDILEFLKTLFVNEVELRPHILNMLINFKVTASHDDPKIFEWIPLLFNHYLMETADKKSRRNILSAIKSVFGNFSHGIVHNYYDQILKNRVPSQAKKYDDLINCCFPFFSSMFALELLRLTISSPDLNKSTLKNIKNLVYVLIYSKCGCCQIEPQTWLPDFIEFVNNMICNDSKQHAVIIEFIFLIQAQLTDKQILGYMDFICACLFEPSGKVLKRSKLFMLGILEQNMVCDISPELLTNKLLEIAKNSLLSFGFAYLTGIFLKVHKDKLNSELITSLLDSMLELLDCVGRRGYKSIVVSFIACMPYLDTVTIKSFCLKFFQHPKYLNDCKIYDKMKCLARVLPKYLPIVDVEMLEKQSKVFRQCQKTSEPVIKSTVSDDSEYEFDEYETSYTSLPDGIVKKKIQDEEMDFPVDQSGKLIIEDKKKIKRVTFDLPDEEPETIGIKDDEEMEELENLFIKPKIKIPGEEYRAIKARGDRKLKNKPDPYAFIPLNHKQIKTSKARKLFKKVMKSKHKTREKKVT</sequence>
<name>A0A0C2MTN0_THEKT</name>
<organism evidence="1 2">
    <name type="scientific">Thelohanellus kitauei</name>
    <name type="common">Myxosporean</name>
    <dbReference type="NCBI Taxonomy" id="669202"/>
    <lineage>
        <taxon>Eukaryota</taxon>
        <taxon>Metazoa</taxon>
        <taxon>Cnidaria</taxon>
        <taxon>Myxozoa</taxon>
        <taxon>Myxosporea</taxon>
        <taxon>Bivalvulida</taxon>
        <taxon>Platysporina</taxon>
        <taxon>Myxobolidae</taxon>
        <taxon>Thelohanellus</taxon>
    </lineage>
</organism>
<evidence type="ECO:0000313" key="2">
    <source>
        <dbReference type="Proteomes" id="UP000031668"/>
    </source>
</evidence>
<dbReference type="AlphaFoldDB" id="A0A0C2MTN0"/>
<comment type="caution">
    <text evidence="1">The sequence shown here is derived from an EMBL/GenBank/DDBJ whole genome shotgun (WGS) entry which is preliminary data.</text>
</comment>
<evidence type="ECO:0000313" key="1">
    <source>
        <dbReference type="EMBL" id="KII65052.1"/>
    </source>
</evidence>
<dbReference type="Proteomes" id="UP000031668">
    <property type="component" value="Unassembled WGS sequence"/>
</dbReference>
<evidence type="ECO:0008006" key="3">
    <source>
        <dbReference type="Google" id="ProtNLM"/>
    </source>
</evidence>